<feature type="region of interest" description="Disordered" evidence="1">
    <location>
        <begin position="104"/>
        <end position="124"/>
    </location>
</feature>
<feature type="compositionally biased region" description="Basic and acidic residues" evidence="1">
    <location>
        <begin position="113"/>
        <end position="124"/>
    </location>
</feature>
<accession>A0ABZ3DKG4</accession>
<evidence type="ECO:0000313" key="3">
    <source>
        <dbReference type="Proteomes" id="UP001448498"/>
    </source>
</evidence>
<gene>
    <name evidence="2" type="ORF">OHZ10_08030</name>
</gene>
<reference evidence="2 3" key="1">
    <citation type="submission" date="2022-10" db="EMBL/GenBank/DDBJ databases">
        <title>Genomic of Burkholderia cepacia PN-1.</title>
        <authorList>
            <person name="Yang Y."/>
            <person name="Guan H."/>
            <person name="Huang J."/>
        </authorList>
    </citation>
    <scope>NUCLEOTIDE SEQUENCE [LARGE SCALE GENOMIC DNA]</scope>
    <source>
        <strain evidence="2 3">PN-1</strain>
    </source>
</reference>
<evidence type="ECO:0000313" key="2">
    <source>
        <dbReference type="EMBL" id="XAE49560.1"/>
    </source>
</evidence>
<sequence length="124" mass="13836">MHHFFHGAILSRVNVLLIHAVFANFLNMTFNIGMDTNDTAPHPDWQLIERLGGASKVARLLGYAEKGGAQRVHNWKYRGIPPEVKLQHPDLFLADLIERAKASDDVQPPVGRIADDSKLSKMVA</sequence>
<dbReference type="Proteomes" id="UP001448498">
    <property type="component" value="Chromosome 1"/>
</dbReference>
<keyword evidence="3" id="KW-1185">Reference proteome</keyword>
<dbReference type="RefSeq" id="WP_342704246.1">
    <property type="nucleotide sequence ID" value="NZ_CP109821.1"/>
</dbReference>
<name>A0ABZ3DKG4_9BURK</name>
<proteinExistence type="predicted"/>
<protein>
    <submittedName>
        <fullName evidence="2">Uncharacterized protein</fullName>
    </submittedName>
</protein>
<evidence type="ECO:0000256" key="1">
    <source>
        <dbReference type="SAM" id="MobiDB-lite"/>
    </source>
</evidence>
<dbReference type="EMBL" id="CP109821">
    <property type="protein sequence ID" value="XAE49560.1"/>
    <property type="molecule type" value="Genomic_DNA"/>
</dbReference>
<organism evidence="2 3">
    <name type="scientific">Burkholderia arboris</name>
    <dbReference type="NCBI Taxonomy" id="488730"/>
    <lineage>
        <taxon>Bacteria</taxon>
        <taxon>Pseudomonadati</taxon>
        <taxon>Pseudomonadota</taxon>
        <taxon>Betaproteobacteria</taxon>
        <taxon>Burkholderiales</taxon>
        <taxon>Burkholderiaceae</taxon>
        <taxon>Burkholderia</taxon>
        <taxon>Burkholderia cepacia complex</taxon>
    </lineage>
</organism>